<dbReference type="Gene3D" id="1.10.10.10">
    <property type="entry name" value="Winged helix-like DNA-binding domain superfamily/Winged helix DNA-binding domain"/>
    <property type="match status" value="1"/>
</dbReference>
<dbReference type="InterPro" id="IPR045114">
    <property type="entry name" value="Csn12-like"/>
</dbReference>
<evidence type="ECO:0000256" key="2">
    <source>
        <dbReference type="ARBA" id="ARBA00073854"/>
    </source>
</evidence>
<reference evidence="5" key="1">
    <citation type="submission" date="2017-03" db="EMBL/GenBank/DDBJ databases">
        <title>Genomes of endolithic fungi from Antarctica.</title>
        <authorList>
            <person name="Coleine C."/>
            <person name="Masonjones S."/>
            <person name="Stajich J.E."/>
        </authorList>
    </citation>
    <scope>NUCLEOTIDE SEQUENCE [LARGE SCALE GENOMIC DNA]</scope>
    <source>
        <strain evidence="5">CCFEE 5527</strain>
    </source>
</reference>
<dbReference type="STRING" id="1507870.A0A1V8TKQ2"/>
<evidence type="ECO:0000259" key="3">
    <source>
        <dbReference type="PROSITE" id="PS50250"/>
    </source>
</evidence>
<dbReference type="InParanoid" id="A0A1V8TKQ2"/>
<dbReference type="Proteomes" id="UP000192596">
    <property type="component" value="Unassembled WGS sequence"/>
</dbReference>
<feature type="domain" description="PCI" evidence="3">
    <location>
        <begin position="258"/>
        <end position="462"/>
    </location>
</feature>
<dbReference type="AlphaFoldDB" id="A0A1V8TKQ2"/>
<sequence length="468" mass="52207">MDALFTDFATAQNHSQGYLLASTISPTPPPHDPSRLHAFLSSTNTYSLETDLRYKLQYNPDISPKLQPEEVSAWSEVFKVFYKFVGVLLPAEESEGTGDWSAVYESWKEVVRVLLRGYTGNVFDAWTIPCLYTAAKYLKVFAIKADESSASQRDSGVLVPGSEALGQEEDAFGNGGKNEKLENAAAEINKLFSACLTDRSPLADSRKWALYPLTNTLFALYFRLHSHSLCHHILRTLATYTARNDLPPLNLFPKAHQITFLYYTGVLRFLDEDYVAAETNLEEAWRMCPRESEGGRNMEMILSYLIPTKLITKHVLPSKGLLAGYPRLAELYTPLCAALRRADLRALDAALADAETVFIHKRVYLTLERSRDIAIRNLFRKVFLAGGCETGKEGLAPVRRTRVPLEEFGVALKMMGGDVGDEDDEVDGEEVECLIANLIYKNLMKGYIAREHGKLVLAKNGAFPGTGV</sequence>
<evidence type="ECO:0000313" key="5">
    <source>
        <dbReference type="Proteomes" id="UP000192596"/>
    </source>
</evidence>
<keyword evidence="5" id="KW-1185">Reference proteome</keyword>
<dbReference type="GO" id="GO:0003723">
    <property type="term" value="F:RNA binding"/>
    <property type="evidence" value="ECO:0007669"/>
    <property type="project" value="InterPro"/>
</dbReference>
<gene>
    <name evidence="4" type="ORF">B0A48_03558</name>
</gene>
<dbReference type="GO" id="GO:0003690">
    <property type="term" value="F:double-stranded DNA binding"/>
    <property type="evidence" value="ECO:0007669"/>
    <property type="project" value="InterPro"/>
</dbReference>
<dbReference type="InterPro" id="IPR036388">
    <property type="entry name" value="WH-like_DNA-bd_sf"/>
</dbReference>
<dbReference type="Pfam" id="PF01399">
    <property type="entry name" value="PCI"/>
    <property type="match status" value="1"/>
</dbReference>
<name>A0A1V8TKQ2_9PEZI</name>
<dbReference type="PANTHER" id="PTHR12732:SF0">
    <property type="entry name" value="PCI DOMAIN-CONTAINING PROTEIN 2"/>
    <property type="match status" value="1"/>
</dbReference>
<dbReference type="PANTHER" id="PTHR12732">
    <property type="entry name" value="UNCHARACTERIZED PROTEASOME COMPONENT REGION PCI-CONTAINING"/>
    <property type="match status" value="1"/>
</dbReference>
<dbReference type="FunCoup" id="A0A1V8TKQ2">
    <property type="interactions" value="1654"/>
</dbReference>
<dbReference type="InterPro" id="IPR000717">
    <property type="entry name" value="PCI_dom"/>
</dbReference>
<dbReference type="EMBL" id="NAJO01000006">
    <property type="protein sequence ID" value="OQO11831.1"/>
    <property type="molecule type" value="Genomic_DNA"/>
</dbReference>
<accession>A0A1V8TKQ2</accession>
<organism evidence="4 5">
    <name type="scientific">Cryoendolithus antarcticus</name>
    <dbReference type="NCBI Taxonomy" id="1507870"/>
    <lineage>
        <taxon>Eukaryota</taxon>
        <taxon>Fungi</taxon>
        <taxon>Dikarya</taxon>
        <taxon>Ascomycota</taxon>
        <taxon>Pezizomycotina</taxon>
        <taxon>Dothideomycetes</taxon>
        <taxon>Dothideomycetidae</taxon>
        <taxon>Cladosporiales</taxon>
        <taxon>Cladosporiaceae</taxon>
        <taxon>Cryoendolithus</taxon>
    </lineage>
</organism>
<dbReference type="FunFam" id="1.10.10.10:FF:000366">
    <property type="entry name" value="COP9 signalosome complex subunit"/>
    <property type="match status" value="1"/>
</dbReference>
<evidence type="ECO:0000256" key="1">
    <source>
        <dbReference type="ARBA" id="ARBA00025771"/>
    </source>
</evidence>
<proteinExistence type="inferred from homology"/>
<comment type="similarity">
    <text evidence="1">Belongs to the CSN12 family.</text>
</comment>
<comment type="caution">
    <text evidence="4">The sequence shown here is derived from an EMBL/GenBank/DDBJ whole genome shotgun (WGS) entry which is preliminary data.</text>
</comment>
<evidence type="ECO:0000313" key="4">
    <source>
        <dbReference type="EMBL" id="OQO11831.1"/>
    </source>
</evidence>
<dbReference type="OrthoDB" id="10252687at2759"/>
<dbReference type="SMART" id="SM00753">
    <property type="entry name" value="PAM"/>
    <property type="match status" value="1"/>
</dbReference>
<protein>
    <recommendedName>
        <fullName evidence="2">Protein CSN12 homolog</fullName>
    </recommendedName>
</protein>
<dbReference type="PROSITE" id="PS50250">
    <property type="entry name" value="PCI"/>
    <property type="match status" value="1"/>
</dbReference>